<feature type="compositionally biased region" description="Polar residues" evidence="1">
    <location>
        <begin position="12"/>
        <end position="23"/>
    </location>
</feature>
<proteinExistence type="predicted"/>
<dbReference type="Proteomes" id="UP001476798">
    <property type="component" value="Unassembled WGS sequence"/>
</dbReference>
<comment type="caution">
    <text evidence="2">The sequence shown here is derived from an EMBL/GenBank/DDBJ whole genome shotgun (WGS) entry which is preliminary data.</text>
</comment>
<evidence type="ECO:0000313" key="2">
    <source>
        <dbReference type="EMBL" id="MEQ2183545.1"/>
    </source>
</evidence>
<accession>A0ABV0PJ80</accession>
<evidence type="ECO:0000256" key="1">
    <source>
        <dbReference type="SAM" id="MobiDB-lite"/>
    </source>
</evidence>
<dbReference type="EMBL" id="JAHRIO010077295">
    <property type="protein sequence ID" value="MEQ2183545.1"/>
    <property type="molecule type" value="Genomic_DNA"/>
</dbReference>
<reference evidence="2 3" key="1">
    <citation type="submission" date="2021-06" db="EMBL/GenBank/DDBJ databases">
        <authorList>
            <person name="Palmer J.M."/>
        </authorList>
    </citation>
    <scope>NUCLEOTIDE SEQUENCE [LARGE SCALE GENOMIC DNA]</scope>
    <source>
        <strain evidence="2 3">GA_2019</strain>
        <tissue evidence="2">Muscle</tissue>
    </source>
</reference>
<gene>
    <name evidence="2" type="ORF">GOODEAATRI_033719</name>
</gene>
<feature type="compositionally biased region" description="Basic and acidic residues" evidence="1">
    <location>
        <begin position="1"/>
        <end position="11"/>
    </location>
</feature>
<organism evidence="2 3">
    <name type="scientific">Goodea atripinnis</name>
    <dbReference type="NCBI Taxonomy" id="208336"/>
    <lineage>
        <taxon>Eukaryota</taxon>
        <taxon>Metazoa</taxon>
        <taxon>Chordata</taxon>
        <taxon>Craniata</taxon>
        <taxon>Vertebrata</taxon>
        <taxon>Euteleostomi</taxon>
        <taxon>Actinopterygii</taxon>
        <taxon>Neopterygii</taxon>
        <taxon>Teleostei</taxon>
        <taxon>Neoteleostei</taxon>
        <taxon>Acanthomorphata</taxon>
        <taxon>Ovalentaria</taxon>
        <taxon>Atherinomorphae</taxon>
        <taxon>Cyprinodontiformes</taxon>
        <taxon>Goodeidae</taxon>
        <taxon>Goodea</taxon>
    </lineage>
</organism>
<feature type="region of interest" description="Disordered" evidence="1">
    <location>
        <begin position="105"/>
        <end position="128"/>
    </location>
</feature>
<sequence length="128" mass="15076">MPLERHSDVQQRADSPILSNKWSNRWGRTGRKKRHQDPVTATSRKTQHEQKRHRLVGQTGAKKQKPAVNHCRKLNGLSTSRERYWRAEQTYQKPWKKRQLAQPLESRILRSSDHKRSRGSLKGISVIH</sequence>
<name>A0ABV0PJ80_9TELE</name>
<feature type="region of interest" description="Disordered" evidence="1">
    <location>
        <begin position="1"/>
        <end position="66"/>
    </location>
</feature>
<evidence type="ECO:0000313" key="3">
    <source>
        <dbReference type="Proteomes" id="UP001476798"/>
    </source>
</evidence>
<keyword evidence="3" id="KW-1185">Reference proteome</keyword>
<protein>
    <submittedName>
        <fullName evidence="2">Uncharacterized protein</fullName>
    </submittedName>
</protein>